<evidence type="ECO:0000256" key="1">
    <source>
        <dbReference type="ARBA" id="ARBA00004429"/>
    </source>
</evidence>
<dbReference type="STRING" id="1190417.SAMN05660690_0867"/>
<evidence type="ECO:0000256" key="5">
    <source>
        <dbReference type="ARBA" id="ARBA00022597"/>
    </source>
</evidence>
<feature type="transmembrane region" description="Helical" evidence="13">
    <location>
        <begin position="552"/>
        <end position="571"/>
    </location>
</feature>
<feature type="transmembrane region" description="Helical" evidence="13">
    <location>
        <begin position="317"/>
        <end position="342"/>
    </location>
</feature>
<feature type="compositionally biased region" description="Low complexity" evidence="12">
    <location>
        <begin position="154"/>
        <end position="179"/>
    </location>
</feature>
<dbReference type="Pfam" id="PF00359">
    <property type="entry name" value="PTS_EIIA_2"/>
    <property type="match status" value="1"/>
</dbReference>
<evidence type="ECO:0000256" key="6">
    <source>
        <dbReference type="ARBA" id="ARBA00022679"/>
    </source>
</evidence>
<evidence type="ECO:0000313" key="18">
    <source>
        <dbReference type="Proteomes" id="UP000199416"/>
    </source>
</evidence>
<evidence type="ECO:0000256" key="4">
    <source>
        <dbReference type="ARBA" id="ARBA00022553"/>
    </source>
</evidence>
<dbReference type="InterPro" id="IPR050864">
    <property type="entry name" value="Bacterial_PTS_Sugar_Transport"/>
</dbReference>
<dbReference type="InterPro" id="IPR003501">
    <property type="entry name" value="PTS_EIIB_2/3"/>
</dbReference>
<feature type="transmembrane region" description="Helical" evidence="13">
    <location>
        <begin position="643"/>
        <end position="670"/>
    </location>
</feature>
<keyword evidence="7" id="KW-0598">Phosphotransferase system</keyword>
<dbReference type="Gene3D" id="3.40.930.10">
    <property type="entry name" value="Mannitol-specific EII, Chain A"/>
    <property type="match status" value="1"/>
</dbReference>
<dbReference type="PROSITE" id="PS51099">
    <property type="entry name" value="PTS_EIIB_TYPE_2"/>
    <property type="match status" value="1"/>
</dbReference>
<dbReference type="GO" id="GO:0005886">
    <property type="term" value="C:plasma membrane"/>
    <property type="evidence" value="ECO:0007669"/>
    <property type="project" value="UniProtKB-SubCell"/>
</dbReference>
<feature type="domain" description="PTS EIIB type-2" evidence="15">
    <location>
        <begin position="184"/>
        <end position="281"/>
    </location>
</feature>
<accession>A0A1G6JKB8</accession>
<feature type="domain" description="PTS EIIC type-2" evidence="16">
    <location>
        <begin position="314"/>
        <end position="683"/>
    </location>
</feature>
<dbReference type="PANTHER" id="PTHR30505:SF0">
    <property type="entry name" value="FRUCTOSE-LIKE PTS SYSTEM EIIBC COMPONENT-RELATED"/>
    <property type="match status" value="1"/>
</dbReference>
<evidence type="ECO:0000256" key="9">
    <source>
        <dbReference type="ARBA" id="ARBA00022777"/>
    </source>
</evidence>
<dbReference type="PROSITE" id="PS51104">
    <property type="entry name" value="PTS_EIIC_TYPE_2"/>
    <property type="match status" value="1"/>
</dbReference>
<dbReference type="CDD" id="cd05569">
    <property type="entry name" value="PTS_IIB_fructose"/>
    <property type="match status" value="1"/>
</dbReference>
<evidence type="ECO:0000256" key="13">
    <source>
        <dbReference type="SAM" id="Phobius"/>
    </source>
</evidence>
<feature type="transmembrane region" description="Helical" evidence="13">
    <location>
        <begin position="385"/>
        <end position="414"/>
    </location>
</feature>
<dbReference type="RefSeq" id="WP_091363425.1">
    <property type="nucleotide sequence ID" value="NZ_FMZF01000001.1"/>
</dbReference>
<keyword evidence="11 13" id="KW-0472">Membrane</keyword>
<dbReference type="GO" id="GO:0090563">
    <property type="term" value="F:protein-phosphocysteine-sugar phosphotransferase activity"/>
    <property type="evidence" value="ECO:0007669"/>
    <property type="project" value="TreeGrafter"/>
</dbReference>
<feature type="region of interest" description="Disordered" evidence="12">
    <location>
        <begin position="154"/>
        <end position="182"/>
    </location>
</feature>
<dbReference type="Proteomes" id="UP000199416">
    <property type="component" value="Unassembled WGS sequence"/>
</dbReference>
<keyword evidence="2" id="KW-0813">Transport</keyword>
<dbReference type="GO" id="GO:0016301">
    <property type="term" value="F:kinase activity"/>
    <property type="evidence" value="ECO:0007669"/>
    <property type="project" value="UniProtKB-KW"/>
</dbReference>
<dbReference type="SUPFAM" id="SSF52794">
    <property type="entry name" value="PTS system IIB component-like"/>
    <property type="match status" value="1"/>
</dbReference>
<dbReference type="PANTHER" id="PTHR30505">
    <property type="entry name" value="FRUCTOSE-LIKE PERMEASE"/>
    <property type="match status" value="1"/>
</dbReference>
<evidence type="ECO:0000256" key="2">
    <source>
        <dbReference type="ARBA" id="ARBA00022448"/>
    </source>
</evidence>
<keyword evidence="3" id="KW-1003">Cell membrane</keyword>
<reference evidence="18" key="1">
    <citation type="submission" date="2016-10" db="EMBL/GenBank/DDBJ databases">
        <authorList>
            <person name="Varghese N."/>
            <person name="Submissions S."/>
        </authorList>
    </citation>
    <scope>NUCLEOTIDE SEQUENCE [LARGE SCALE GENOMIC DNA]</scope>
    <source>
        <strain evidence="18">DSM 45421</strain>
    </source>
</reference>
<dbReference type="Pfam" id="PF02378">
    <property type="entry name" value="PTS_EIIC"/>
    <property type="match status" value="1"/>
</dbReference>
<organism evidence="17 18">
    <name type="scientific">Geodermatophilus telluris</name>
    <dbReference type="NCBI Taxonomy" id="1190417"/>
    <lineage>
        <taxon>Bacteria</taxon>
        <taxon>Bacillati</taxon>
        <taxon>Actinomycetota</taxon>
        <taxon>Actinomycetes</taxon>
        <taxon>Geodermatophilales</taxon>
        <taxon>Geodermatophilaceae</taxon>
        <taxon>Geodermatophilus</taxon>
    </lineage>
</organism>
<evidence type="ECO:0000259" key="14">
    <source>
        <dbReference type="PROSITE" id="PS51094"/>
    </source>
</evidence>
<keyword evidence="8 13" id="KW-0812">Transmembrane</keyword>
<dbReference type="InterPro" id="IPR003353">
    <property type="entry name" value="PTS_IIB_fruc"/>
</dbReference>
<dbReference type="NCBIfam" id="TIGR01427">
    <property type="entry name" value="PTS_IIC_fructo"/>
    <property type="match status" value="1"/>
</dbReference>
<feature type="transmembrane region" description="Helical" evidence="13">
    <location>
        <begin position="512"/>
        <end position="532"/>
    </location>
</feature>
<evidence type="ECO:0000313" key="17">
    <source>
        <dbReference type="EMBL" id="SDC19222.1"/>
    </source>
</evidence>
<keyword evidence="5" id="KW-0762">Sugar transport</keyword>
<feature type="transmembrane region" description="Helical" evidence="13">
    <location>
        <begin position="591"/>
        <end position="609"/>
    </location>
</feature>
<dbReference type="InterPro" id="IPR013014">
    <property type="entry name" value="PTS_EIIC_2"/>
</dbReference>
<dbReference type="InterPro" id="IPR013011">
    <property type="entry name" value="PTS_EIIB_2"/>
</dbReference>
<dbReference type="Pfam" id="PF02302">
    <property type="entry name" value="PTS_IIB"/>
    <property type="match status" value="1"/>
</dbReference>
<proteinExistence type="predicted"/>
<comment type="subcellular location">
    <subcellularLocation>
        <location evidence="1">Cell inner membrane</location>
        <topology evidence="1">Multi-pass membrane protein</topology>
    </subcellularLocation>
</comment>
<dbReference type="EMBL" id="FMZF01000001">
    <property type="protein sequence ID" value="SDC19222.1"/>
    <property type="molecule type" value="Genomic_DNA"/>
</dbReference>
<evidence type="ECO:0000256" key="8">
    <source>
        <dbReference type="ARBA" id="ARBA00022692"/>
    </source>
</evidence>
<dbReference type="AlphaFoldDB" id="A0A1G6JKB8"/>
<dbReference type="InterPro" id="IPR002178">
    <property type="entry name" value="PTS_EIIA_type-2_dom"/>
</dbReference>
<dbReference type="InterPro" id="IPR003352">
    <property type="entry name" value="PTS_EIIC"/>
</dbReference>
<feature type="domain" description="PTS EIIA type-2" evidence="14">
    <location>
        <begin position="3"/>
        <end position="147"/>
    </location>
</feature>
<dbReference type="OrthoDB" id="9782569at2"/>
<evidence type="ECO:0000256" key="3">
    <source>
        <dbReference type="ARBA" id="ARBA00022475"/>
    </source>
</evidence>
<evidence type="ECO:0000256" key="7">
    <source>
        <dbReference type="ARBA" id="ARBA00022683"/>
    </source>
</evidence>
<evidence type="ECO:0000259" key="15">
    <source>
        <dbReference type="PROSITE" id="PS51099"/>
    </source>
</evidence>
<dbReference type="SUPFAM" id="SSF55804">
    <property type="entry name" value="Phoshotransferase/anion transport protein"/>
    <property type="match status" value="1"/>
</dbReference>
<dbReference type="InterPro" id="IPR036095">
    <property type="entry name" value="PTS_EIIB-like_sf"/>
</dbReference>
<keyword evidence="10 13" id="KW-1133">Transmembrane helix</keyword>
<keyword evidence="6" id="KW-0808">Transferase</keyword>
<dbReference type="InterPro" id="IPR006327">
    <property type="entry name" value="PTS_IIC_fruc"/>
</dbReference>
<evidence type="ECO:0000256" key="10">
    <source>
        <dbReference type="ARBA" id="ARBA00022989"/>
    </source>
</evidence>
<dbReference type="InterPro" id="IPR016152">
    <property type="entry name" value="PTrfase/Anion_transptr"/>
</dbReference>
<feature type="transmembrane region" description="Helical" evidence="13">
    <location>
        <begin position="426"/>
        <end position="452"/>
    </location>
</feature>
<dbReference type="GO" id="GO:0009401">
    <property type="term" value="P:phosphoenolpyruvate-dependent sugar phosphotransferase system"/>
    <property type="evidence" value="ECO:0007669"/>
    <property type="project" value="UniProtKB-KW"/>
</dbReference>
<keyword evidence="18" id="KW-1185">Reference proteome</keyword>
<protein>
    <recommendedName>
        <fullName evidence="19">PTS system, fructose-specific IIC component</fullName>
    </recommendedName>
</protein>
<dbReference type="GO" id="GO:0005351">
    <property type="term" value="F:carbohydrate:proton symporter activity"/>
    <property type="evidence" value="ECO:0007669"/>
    <property type="project" value="InterPro"/>
</dbReference>
<dbReference type="Gene3D" id="3.40.50.2300">
    <property type="match status" value="1"/>
</dbReference>
<keyword evidence="4" id="KW-0597">Phosphoprotein</keyword>
<keyword evidence="9" id="KW-0418">Kinase</keyword>
<evidence type="ECO:0000256" key="12">
    <source>
        <dbReference type="SAM" id="MobiDB-lite"/>
    </source>
</evidence>
<gene>
    <name evidence="17" type="ORF">SAMN05660690_0867</name>
</gene>
<evidence type="ECO:0000259" key="16">
    <source>
        <dbReference type="PROSITE" id="PS51104"/>
    </source>
</evidence>
<feature type="transmembrane region" description="Helical" evidence="13">
    <location>
        <begin position="472"/>
        <end position="491"/>
    </location>
</feature>
<evidence type="ECO:0008006" key="19">
    <source>
        <dbReference type="Google" id="ProtNLM"/>
    </source>
</evidence>
<dbReference type="NCBIfam" id="TIGR00829">
    <property type="entry name" value="FRU"/>
    <property type="match status" value="1"/>
</dbReference>
<name>A0A1G6JKB8_9ACTN</name>
<evidence type="ECO:0000256" key="11">
    <source>
        <dbReference type="ARBA" id="ARBA00023136"/>
    </source>
</evidence>
<dbReference type="CDD" id="cd00211">
    <property type="entry name" value="PTS_IIA_fru"/>
    <property type="match status" value="1"/>
</dbReference>
<sequence length="710" mass="71090">MSALITPELVVLDSDLGSDKATVVRRLAGLVADAGRATGAEALAGDALAREAQAATGLPGGIAIPHCRSAAVTQASLAFARLRPGVDFGAADGPADLVFLIAAPAAGDADHLTLLSALARALVRPDFVAALRAAATPADVVALVEEVVSPQPATGASAATSVPAPATSPAAADPASTDRTSARRRIVAVSACPTGIAHTYMAADKLTAAAQDAGVDLVVETQGSSGSTPLDPSVIRAADAVIFAVDVGVRDRDRFAGKPVVQSGTKRAINEPDVMIREALAAADDPNARRVPGSGAAGEPAAAAAGRPSTAAEIRRWLLTGVSYMIPFVAAGGLLIALGFLFGGYQIVSSNPDVEGQNYALSWVLNNSFFDLPSASGVEGLNDGFWGYLGAVCTVLGQAAFGFLVPALAGYIAYAIADRPGIAPGFVIGAVSVSVGAGFLGGLVGGILAGLVARWIASWKLPAGVRGLQPVVIIPLLATLISSGIMVAVLGRPLAAALEGLGNWLNGLSGTSAVLLGIILGLMMCFDLGGPINKAAYLFATAGLASQTSGSLVIMATVMAAGMVPPLAMALSTAIRPKLYTPAERDNGKAAWLLGLSFISEGAIPFAAADPLRVIPSMMLGGATTGAIVAASGVELRAPHGGIFVFFAMNNVVVFVLALVAGMVVGGLAVTIAKSIGRTKAEEAVPEDAVDLAHAHTATPASGVSAPARA</sequence>
<dbReference type="PROSITE" id="PS51094">
    <property type="entry name" value="PTS_EIIA_TYPE_2"/>
    <property type="match status" value="1"/>
</dbReference>
<dbReference type="GO" id="GO:0022877">
    <property type="term" value="F:protein-N(PI)-phosphohistidine-fructose phosphotransferase system transporter activity"/>
    <property type="evidence" value="ECO:0007669"/>
    <property type="project" value="InterPro"/>
</dbReference>